<dbReference type="EMBL" id="KF123190">
    <property type="protein sequence ID" value="AIA90492.1"/>
    <property type="molecule type" value="Genomic_DNA"/>
</dbReference>
<accession>A0A060C6D8</accession>
<protein>
    <submittedName>
        <fullName evidence="1">CAZy families CBM5|GH18 protein</fullName>
    </submittedName>
</protein>
<proteinExistence type="predicted"/>
<sequence>MTPIRSWKLMGATVLNGQNDTSNEYFTLDDAQKINTFALSTSLGRLSMWSLNR</sequence>
<reference evidence="1" key="1">
    <citation type="journal article" date="2013" name="Environ. Microbiol.">
        <title>Seasonally variable intestinal metagenomes of the red palm weevil (Rhynchophorus ferrugineus).</title>
        <authorList>
            <person name="Jia S."/>
            <person name="Zhang X."/>
            <person name="Zhang G."/>
            <person name="Yin A."/>
            <person name="Zhang S."/>
            <person name="Li F."/>
            <person name="Wang L."/>
            <person name="Zhao D."/>
            <person name="Yun Q."/>
            <person name="Tala"/>
            <person name="Wang J."/>
            <person name="Sun G."/>
            <person name="Baabdullah M."/>
            <person name="Yu X."/>
            <person name="Hu S."/>
            <person name="Al-Mssallem I.S."/>
            <person name="Yu J."/>
        </authorList>
    </citation>
    <scope>NUCLEOTIDE SEQUENCE</scope>
</reference>
<dbReference type="AlphaFoldDB" id="A0A060C6D8"/>
<evidence type="ECO:0000313" key="1">
    <source>
        <dbReference type="EMBL" id="AIA90492.1"/>
    </source>
</evidence>
<organism evidence="1">
    <name type="scientific">uncultured Paenibacillus sp</name>
    <dbReference type="NCBI Taxonomy" id="227322"/>
    <lineage>
        <taxon>Bacteria</taxon>
        <taxon>Bacillati</taxon>
        <taxon>Bacillota</taxon>
        <taxon>Bacilli</taxon>
        <taxon>Bacillales</taxon>
        <taxon>Paenibacillaceae</taxon>
        <taxon>Paenibacillus</taxon>
        <taxon>environmental samples</taxon>
    </lineage>
</organism>
<name>A0A060C6D8_9BACL</name>
<dbReference type="Gene3D" id="3.20.20.80">
    <property type="entry name" value="Glycosidases"/>
    <property type="match status" value="1"/>
</dbReference>